<dbReference type="InterPro" id="IPR043147">
    <property type="entry name" value="Penicillin_amidase_A-knob"/>
</dbReference>
<feature type="transmembrane region" description="Helical" evidence="6">
    <location>
        <begin position="20"/>
        <end position="42"/>
    </location>
</feature>
<dbReference type="OrthoDB" id="9759796at2"/>
<keyword evidence="2" id="KW-0378">Hydrolase</keyword>
<keyword evidence="6" id="KW-1133">Transmembrane helix</keyword>
<reference evidence="7 8" key="1">
    <citation type="submission" date="2016-11" db="EMBL/GenBank/DDBJ databases">
        <authorList>
            <person name="Jaros S."/>
            <person name="Januszkiewicz K."/>
            <person name="Wedrychowicz H."/>
        </authorList>
    </citation>
    <scope>NUCLEOTIDE SEQUENCE [LARGE SCALE GENOMIC DNA]</scope>
    <source>
        <strain evidence="7 8">Con a/3</strain>
    </source>
</reference>
<comment type="similarity">
    <text evidence="1">Belongs to the peptidase S45 family.</text>
</comment>
<evidence type="ECO:0000256" key="2">
    <source>
        <dbReference type="ARBA" id="ARBA00022801"/>
    </source>
</evidence>
<dbReference type="EMBL" id="MQMF01000002">
    <property type="protein sequence ID" value="OOE12871.1"/>
    <property type="molecule type" value="Genomic_DNA"/>
</dbReference>
<keyword evidence="5" id="KW-0479">Metal-binding</keyword>
<dbReference type="Proteomes" id="UP000188597">
    <property type="component" value="Unassembled WGS sequence"/>
</dbReference>
<dbReference type="Pfam" id="PF01804">
    <property type="entry name" value="Penicil_amidase"/>
    <property type="match status" value="1"/>
</dbReference>
<dbReference type="CDD" id="cd03747">
    <property type="entry name" value="Ntn_PGA_like"/>
    <property type="match status" value="1"/>
</dbReference>
<sequence length="800" mass="90254">MDGALERKSIRKRLSWKKSLIIIGAALIVILGAAAGTAYFLLQKSEPQINGTLVLNGLTSKVDVYRDNHGVPHIKADSMKDLFMAQGYITAQDRMFQMDLSRRQASGMLSEVIGEKTLSRDQFFRTLGLRRAAEASYSEYSSETKQYLQWYADGVNAYMEQAKEESTLPIEFLLVGYKPEKWTPIDSLVIGKYMAFDLGGHWEGQAFRYYLMEKFPKEKALDLFPGYPADAPSILEDLEKSGLDFDKSFADAVIPNFHNGSNNWVVSGSKTESGKPFLANDPHLQLGTPSIWYQTHLNAPDYEVSGVIFAGIPGIIVGHNKQIAWGVTNVGPDVQELYVEKRNPDNPYEFQYMANWEKADVIKEVIKIKDKPDVEHEVVITRHGPVISEFAHQDKPGTALALKWTALQPSKELEAVIQMNRSKNWKQFEKALESFHTPAQNFVFASTDGTIAYKANGLIPIRKQDYTSLPVPGWTDKYEWKGFIPWSELPTTVNPEKGFIATANNKVASDSYPYHISDTFAQPYRQKRIVEVLGTNQKLTIDDMKALQFDQANKQAEEMLPILLELVMNEPLSKKEEEVVAVLKKWNKNDSKDSAAPLIFHIWIESLSNELFKDEISEEMMKMFDGREQVVDELIRKAYAGNPGPWIKQNGGLENVAQNSFSSMITKLSDKYGQDISGWRWGKFHSLTFEHPLAAIKPLNLLFNPGSEEMGGSRVTVGVAGWNRETGNITHGGAWRMIIDMADTSKAYHVVGPGQSGHVLSPWYSDQVKDWATGKYHITELKMKNKDESRHLVLQSSKEN</sequence>
<comment type="cofactor">
    <cofactor evidence="5">
        <name>Ca(2+)</name>
        <dbReference type="ChEBI" id="CHEBI:29108"/>
    </cofactor>
    <text evidence="5">Binds 1 Ca(2+) ion per dimer.</text>
</comment>
<dbReference type="InterPro" id="IPR043146">
    <property type="entry name" value="Penicillin_amidase_N_B-knob"/>
</dbReference>
<dbReference type="RefSeq" id="WP_139343094.1">
    <property type="nucleotide sequence ID" value="NZ_MQMF01000002.1"/>
</dbReference>
<proteinExistence type="inferred from homology"/>
<evidence type="ECO:0000256" key="3">
    <source>
        <dbReference type="ARBA" id="ARBA00023145"/>
    </source>
</evidence>
<dbReference type="GO" id="GO:0016811">
    <property type="term" value="F:hydrolase activity, acting on carbon-nitrogen (but not peptide) bonds, in linear amides"/>
    <property type="evidence" value="ECO:0007669"/>
    <property type="project" value="InterPro"/>
</dbReference>
<organism evidence="7 8">
    <name type="scientific">Fictibacillus arsenicus</name>
    <dbReference type="NCBI Taxonomy" id="255247"/>
    <lineage>
        <taxon>Bacteria</taxon>
        <taxon>Bacillati</taxon>
        <taxon>Bacillota</taxon>
        <taxon>Bacilli</taxon>
        <taxon>Bacillales</taxon>
        <taxon>Fictibacillaceae</taxon>
        <taxon>Fictibacillus</taxon>
    </lineage>
</organism>
<evidence type="ECO:0000256" key="1">
    <source>
        <dbReference type="ARBA" id="ARBA00006586"/>
    </source>
</evidence>
<dbReference type="InterPro" id="IPR023343">
    <property type="entry name" value="Penicillin_amidase_dom1"/>
</dbReference>
<dbReference type="InterPro" id="IPR002692">
    <property type="entry name" value="S45"/>
</dbReference>
<gene>
    <name evidence="7" type="ORF">UN64_12550</name>
</gene>
<evidence type="ECO:0000256" key="6">
    <source>
        <dbReference type="SAM" id="Phobius"/>
    </source>
</evidence>
<protein>
    <submittedName>
        <fullName evidence="7">Penicillin acylase family protein</fullName>
    </submittedName>
</protein>
<dbReference type="InterPro" id="IPR029055">
    <property type="entry name" value="Ntn_hydrolases_N"/>
</dbReference>
<dbReference type="PANTHER" id="PTHR34218">
    <property type="entry name" value="PEPTIDASE S45 PENICILLIN AMIDASE"/>
    <property type="match status" value="1"/>
</dbReference>
<keyword evidence="6" id="KW-0812">Transmembrane</keyword>
<evidence type="ECO:0000313" key="8">
    <source>
        <dbReference type="Proteomes" id="UP000188597"/>
    </source>
</evidence>
<keyword evidence="6" id="KW-0472">Membrane</keyword>
<dbReference type="GO" id="GO:0046872">
    <property type="term" value="F:metal ion binding"/>
    <property type="evidence" value="ECO:0007669"/>
    <property type="project" value="UniProtKB-KW"/>
</dbReference>
<dbReference type="PANTHER" id="PTHR34218:SF4">
    <property type="entry name" value="ACYL-HOMOSERINE LACTONE ACYLASE QUIP"/>
    <property type="match status" value="1"/>
</dbReference>
<keyword evidence="5" id="KW-0106">Calcium</keyword>
<dbReference type="AlphaFoldDB" id="A0A1V3G8Y9"/>
<keyword evidence="3" id="KW-0865">Zymogen</keyword>
<comment type="caution">
    <text evidence="7">The sequence shown here is derived from an EMBL/GenBank/DDBJ whole genome shotgun (WGS) entry which is preliminary data.</text>
</comment>
<dbReference type="InterPro" id="IPR014395">
    <property type="entry name" value="Pen/GL7ACA/AHL_acylase"/>
</dbReference>
<dbReference type="Gene3D" id="3.60.20.10">
    <property type="entry name" value="Glutamine Phosphoribosylpyrophosphate, subunit 1, domain 1"/>
    <property type="match status" value="1"/>
</dbReference>
<name>A0A1V3G8Y9_9BACL</name>
<dbReference type="GO" id="GO:0017000">
    <property type="term" value="P:antibiotic biosynthetic process"/>
    <property type="evidence" value="ECO:0007669"/>
    <property type="project" value="InterPro"/>
</dbReference>
<evidence type="ECO:0000313" key="7">
    <source>
        <dbReference type="EMBL" id="OOE12871.1"/>
    </source>
</evidence>
<evidence type="ECO:0000256" key="5">
    <source>
        <dbReference type="PIRSR" id="PIRSR001227-2"/>
    </source>
</evidence>
<evidence type="ECO:0000256" key="4">
    <source>
        <dbReference type="PIRSR" id="PIRSR001227-1"/>
    </source>
</evidence>
<dbReference type="SUPFAM" id="SSF56235">
    <property type="entry name" value="N-terminal nucleophile aminohydrolases (Ntn hydrolases)"/>
    <property type="match status" value="1"/>
</dbReference>
<dbReference type="Gene3D" id="1.10.439.10">
    <property type="entry name" value="Penicillin Amidohydrolase, domain 1"/>
    <property type="match status" value="1"/>
</dbReference>
<accession>A0A1V3G8Y9</accession>
<feature type="active site" description="Nucleophile" evidence="4">
    <location>
        <position position="261"/>
    </location>
</feature>
<feature type="binding site" evidence="5">
    <location>
        <position position="333"/>
    </location>
    <ligand>
        <name>Ca(2+)</name>
        <dbReference type="ChEBI" id="CHEBI:29108"/>
    </ligand>
</feature>
<dbReference type="Gene3D" id="1.10.1400.10">
    <property type="match status" value="1"/>
</dbReference>
<dbReference type="Gene3D" id="2.30.120.10">
    <property type="match status" value="1"/>
</dbReference>
<dbReference type="PIRSF" id="PIRSF001227">
    <property type="entry name" value="Pen_acylase"/>
    <property type="match status" value="1"/>
</dbReference>